<name>A0A8G1VZ29_9EURO</name>
<dbReference type="VEuPathDB" id="FungiDB:BO72DRAFT_515324"/>
<sequence>MPRSFILNLPPEILGQILGLILGRISFERRLGIRRSGTGIIALLLTCQRIYRLTVPLLYRELEFCYPSGRRTNCLYRALRSDPSLLLPVRSLVLVLQRDRTKTCISLADYAAAADVLSLFCGAKVHTLRIQGEVENDAALQQPTTCGLVEFSLAFDELLKSRIPHTPATVKVFYPWLQAHPHTLRRMVFGAIPFYALGLEFRASTFPNLHTVVCPPFHVISETHPRVYWRPAAAIDQLLSPTVRTFVWDLISYGDFWGPGLLGFDEPQARWLLAFAEGALAGKSQALRTIRIEFVPYIDWLGYVDPDEYPWDRMEQLKQKMCLLGIALEYNTPTLTREEYSRSCKEVRQLVESGQLPPMVDRV</sequence>
<gene>
    <name evidence="1" type="ORF">BO72DRAFT_515324</name>
</gene>
<protein>
    <recommendedName>
        <fullName evidence="3">F-box domain-containing protein</fullName>
    </recommendedName>
</protein>
<dbReference type="OrthoDB" id="5139510at2759"/>
<evidence type="ECO:0000313" key="1">
    <source>
        <dbReference type="EMBL" id="RAK74599.1"/>
    </source>
</evidence>
<dbReference type="Proteomes" id="UP000249789">
    <property type="component" value="Unassembled WGS sequence"/>
</dbReference>
<organism evidence="1 2">
    <name type="scientific">Aspergillus fijiensis CBS 313.89</name>
    <dbReference type="NCBI Taxonomy" id="1448319"/>
    <lineage>
        <taxon>Eukaryota</taxon>
        <taxon>Fungi</taxon>
        <taxon>Dikarya</taxon>
        <taxon>Ascomycota</taxon>
        <taxon>Pezizomycotina</taxon>
        <taxon>Eurotiomycetes</taxon>
        <taxon>Eurotiomycetidae</taxon>
        <taxon>Eurotiales</taxon>
        <taxon>Aspergillaceae</taxon>
        <taxon>Aspergillus</taxon>
    </lineage>
</organism>
<evidence type="ECO:0000313" key="2">
    <source>
        <dbReference type="Proteomes" id="UP000249789"/>
    </source>
</evidence>
<dbReference type="GeneID" id="63866881"/>
<evidence type="ECO:0008006" key="3">
    <source>
        <dbReference type="Google" id="ProtNLM"/>
    </source>
</evidence>
<dbReference type="RefSeq" id="XP_040798609.1">
    <property type="nucleotide sequence ID" value="XM_040949547.1"/>
</dbReference>
<proteinExistence type="predicted"/>
<keyword evidence="2" id="KW-1185">Reference proteome</keyword>
<dbReference type="EMBL" id="KZ824666">
    <property type="protein sequence ID" value="RAK74599.1"/>
    <property type="molecule type" value="Genomic_DNA"/>
</dbReference>
<accession>A0A8G1VZ29</accession>
<dbReference type="AlphaFoldDB" id="A0A8G1VZ29"/>
<reference evidence="1 2" key="1">
    <citation type="submission" date="2018-02" db="EMBL/GenBank/DDBJ databases">
        <title>The genomes of Aspergillus section Nigri reveals drivers in fungal speciation.</title>
        <authorList>
            <consortium name="DOE Joint Genome Institute"/>
            <person name="Vesth T.C."/>
            <person name="Nybo J."/>
            <person name="Theobald S."/>
            <person name="Brandl J."/>
            <person name="Frisvad J.C."/>
            <person name="Nielsen K.F."/>
            <person name="Lyhne E.K."/>
            <person name="Kogle M.E."/>
            <person name="Kuo A."/>
            <person name="Riley R."/>
            <person name="Clum A."/>
            <person name="Nolan M."/>
            <person name="Lipzen A."/>
            <person name="Salamov A."/>
            <person name="Henrissat B."/>
            <person name="Wiebenga A."/>
            <person name="De vries R.P."/>
            <person name="Grigoriev I.V."/>
            <person name="Mortensen U.H."/>
            <person name="Andersen M.R."/>
            <person name="Baker S.E."/>
        </authorList>
    </citation>
    <scope>NUCLEOTIDE SEQUENCE [LARGE SCALE GENOMIC DNA]</scope>
    <source>
        <strain evidence="1 2">CBS 313.89</strain>
    </source>
</reference>